<evidence type="ECO:0000313" key="1">
    <source>
        <dbReference type="EMBL" id="PWZ05575.1"/>
    </source>
</evidence>
<gene>
    <name evidence="1" type="ORF">Zm00014a_037946</name>
</gene>
<evidence type="ECO:0000313" key="2">
    <source>
        <dbReference type="Proteomes" id="UP000251960"/>
    </source>
</evidence>
<proteinExistence type="predicted"/>
<organism evidence="1 2">
    <name type="scientific">Zea mays</name>
    <name type="common">Maize</name>
    <dbReference type="NCBI Taxonomy" id="4577"/>
    <lineage>
        <taxon>Eukaryota</taxon>
        <taxon>Viridiplantae</taxon>
        <taxon>Streptophyta</taxon>
        <taxon>Embryophyta</taxon>
        <taxon>Tracheophyta</taxon>
        <taxon>Spermatophyta</taxon>
        <taxon>Magnoliopsida</taxon>
        <taxon>Liliopsida</taxon>
        <taxon>Poales</taxon>
        <taxon>Poaceae</taxon>
        <taxon>PACMAD clade</taxon>
        <taxon>Panicoideae</taxon>
        <taxon>Andropogonodae</taxon>
        <taxon>Andropogoneae</taxon>
        <taxon>Tripsacinae</taxon>
        <taxon>Zea</taxon>
    </lineage>
</organism>
<dbReference type="PANTHER" id="PTHR34361:SF10">
    <property type="entry name" value="EXPRESSED PROTEIN"/>
    <property type="match status" value="1"/>
</dbReference>
<protein>
    <submittedName>
        <fullName evidence="1">Uncharacterized protein</fullName>
    </submittedName>
</protein>
<sequence>MTTHACCLPDKQHSTTQKCYDSGEDSQNVITSSQRESLCPASKPKLLVVEKEESTHKRGEDPSQCYPGVEGNMMNMASESSSSTPAIFLKLMHNLSVVLLLTCKGGSLLHEDEEDLLQSVIQNLTAASSKRSKVLTNHQEDKMLDNTEVSQASIYRNLWIEAEASACKLKYELQHAHLGLRQQKASMSQ</sequence>
<dbReference type="Proteomes" id="UP000251960">
    <property type="component" value="Chromosome 9"/>
</dbReference>
<accession>A0A3L6DAL3</accession>
<dbReference type="AlphaFoldDB" id="A0A3L6DAL3"/>
<dbReference type="ExpressionAtlas" id="A0A3L6DAL3">
    <property type="expression patterns" value="baseline and differential"/>
</dbReference>
<dbReference type="PANTHER" id="PTHR34361">
    <property type="entry name" value="OS08G0157800 PROTEIN"/>
    <property type="match status" value="1"/>
</dbReference>
<reference evidence="1 2" key="1">
    <citation type="journal article" date="2018" name="Nat. Genet.">
        <title>Extensive intraspecific gene order and gene structural variations between Mo17 and other maize genomes.</title>
        <authorList>
            <person name="Sun S."/>
            <person name="Zhou Y."/>
            <person name="Chen J."/>
            <person name="Shi J."/>
            <person name="Zhao H."/>
            <person name="Zhao H."/>
            <person name="Song W."/>
            <person name="Zhang M."/>
            <person name="Cui Y."/>
            <person name="Dong X."/>
            <person name="Liu H."/>
            <person name="Ma X."/>
            <person name="Jiao Y."/>
            <person name="Wang B."/>
            <person name="Wei X."/>
            <person name="Stein J.C."/>
            <person name="Glaubitz J.C."/>
            <person name="Lu F."/>
            <person name="Yu G."/>
            <person name="Liang C."/>
            <person name="Fengler K."/>
            <person name="Li B."/>
            <person name="Rafalski A."/>
            <person name="Schnable P.S."/>
            <person name="Ware D.H."/>
            <person name="Buckler E.S."/>
            <person name="Lai J."/>
        </authorList>
    </citation>
    <scope>NUCLEOTIDE SEQUENCE [LARGE SCALE GENOMIC DNA]</scope>
    <source>
        <strain evidence="2">cv. Missouri 17</strain>
        <tissue evidence="1">Seedling</tissue>
    </source>
</reference>
<dbReference type="EMBL" id="NCVQ01000010">
    <property type="protein sequence ID" value="PWZ05575.1"/>
    <property type="molecule type" value="Genomic_DNA"/>
</dbReference>
<name>A0A3L6DAL3_MAIZE</name>
<comment type="caution">
    <text evidence="1">The sequence shown here is derived from an EMBL/GenBank/DDBJ whole genome shotgun (WGS) entry which is preliminary data.</text>
</comment>